<keyword evidence="3" id="KW-1185">Reference proteome</keyword>
<dbReference type="EMBL" id="CP003529">
    <property type="protein sequence ID" value="AFN83882.1"/>
    <property type="molecule type" value="Genomic_DNA"/>
</dbReference>
<dbReference type="KEGG" id="ero:EROM_100660"/>
<feature type="region of interest" description="Disordered" evidence="1">
    <location>
        <begin position="1"/>
        <end position="32"/>
    </location>
</feature>
<dbReference type="OrthoDB" id="2194450at2759"/>
<accession>I7ATS2</accession>
<protein>
    <submittedName>
        <fullName evidence="2">Uncharacterized protein</fullName>
    </submittedName>
</protein>
<name>I7ATS2_ENCRO</name>
<sequence>MRGFENNDRRHEGREVSDGLLEHNGGEALNGGREAMGHMASQIPYNEFETFVEDYFPEVDEERFIKATSKTIIDEEWLEDIVEHEKEYTRESIIRGLVGCLIDDGDVLGGCLEDSDEDGDVEFNAEDYLEVEEALRSFSSRNVEDLIRLYRKQVTINNKRKEVLARKLRERLAYQGYWMVMRAIDSDMEGLLTKKKGKKKKKEGGEEKMKEILERRSEFIELFKDISMLEDDYKDYEDLFDPKENVDAHEYGIIPYDYLS</sequence>
<organism evidence="2 3">
    <name type="scientific">Encephalitozoon romaleae (strain SJ-2008)</name>
    <name type="common">Microsporidian parasite</name>
    <dbReference type="NCBI Taxonomy" id="1178016"/>
    <lineage>
        <taxon>Eukaryota</taxon>
        <taxon>Fungi</taxon>
        <taxon>Fungi incertae sedis</taxon>
        <taxon>Microsporidia</taxon>
        <taxon>Unikaryonidae</taxon>
        <taxon>Encephalitozoon</taxon>
    </lineage>
</organism>
<gene>
    <name evidence="2" type="ordered locus">EROM_100660</name>
</gene>
<dbReference type="AlphaFoldDB" id="I7ATS2"/>
<evidence type="ECO:0000313" key="3">
    <source>
        <dbReference type="Proteomes" id="UP000010094"/>
    </source>
</evidence>
<dbReference type="RefSeq" id="XP_009265379.1">
    <property type="nucleotide sequence ID" value="XM_009267104.1"/>
</dbReference>
<feature type="compositionally biased region" description="Basic and acidic residues" evidence="1">
    <location>
        <begin position="1"/>
        <end position="25"/>
    </location>
</feature>
<reference evidence="2 3" key="1">
    <citation type="journal article" date="2012" name="Proc. Natl. Acad. Sci. U.S.A.">
        <title>Gain and loss of multiple functionally related, horizontally transferred genes in the reduced genomes of two microsporidian parasites.</title>
        <authorList>
            <person name="Pombert J.-F."/>
            <person name="Selman M."/>
            <person name="Burki F."/>
            <person name="Bardell F.T."/>
            <person name="Farinelli L."/>
            <person name="Solter L.F."/>
            <person name="Whitman D.W."/>
            <person name="Weiss L.M."/>
            <person name="Corradi N."/>
            <person name="Keeling P.J."/>
        </authorList>
    </citation>
    <scope>NUCLEOTIDE SEQUENCE [LARGE SCALE GENOMIC DNA]</scope>
    <source>
        <strain evidence="2 3">SJ-2008</strain>
    </source>
</reference>
<proteinExistence type="predicted"/>
<dbReference type="VEuPathDB" id="MicrosporidiaDB:EROM_100660"/>
<dbReference type="Proteomes" id="UP000010094">
    <property type="component" value="Chromosome X"/>
</dbReference>
<evidence type="ECO:0000313" key="2">
    <source>
        <dbReference type="EMBL" id="AFN83882.1"/>
    </source>
</evidence>
<dbReference type="HOGENOM" id="CLU_1251022_0_0_1"/>
<evidence type="ECO:0000256" key="1">
    <source>
        <dbReference type="SAM" id="MobiDB-lite"/>
    </source>
</evidence>
<dbReference type="GeneID" id="20564496"/>